<dbReference type="Gene3D" id="3.30.565.10">
    <property type="entry name" value="Histidine kinase-like ATPase, C-terminal domain"/>
    <property type="match status" value="1"/>
</dbReference>
<reference evidence="10 11" key="1">
    <citation type="submission" date="2017-09" db="EMBL/GenBank/DDBJ databases">
        <title>Depth-based differentiation of microbial function through sediment-hosted aquifers and enrichment of novel symbionts in the deep terrestrial subsurface.</title>
        <authorList>
            <person name="Probst A.J."/>
            <person name="Ladd B."/>
            <person name="Jarett J.K."/>
            <person name="Geller-Mcgrath D.E."/>
            <person name="Sieber C.M."/>
            <person name="Emerson J.B."/>
            <person name="Anantharaman K."/>
            <person name="Thomas B.C."/>
            <person name="Malmstrom R."/>
            <person name="Stieglmeier M."/>
            <person name="Klingl A."/>
            <person name="Woyke T."/>
            <person name="Ryan C.M."/>
            <person name="Banfield J.F."/>
        </authorList>
    </citation>
    <scope>NUCLEOTIDE SEQUENCE [LARGE SCALE GENOMIC DNA]</scope>
    <source>
        <strain evidence="10">CG22_combo_CG10-13_8_21_14_all_43_18</strain>
    </source>
</reference>
<dbReference type="SMART" id="SM00387">
    <property type="entry name" value="HATPase_c"/>
    <property type="match status" value="1"/>
</dbReference>
<feature type="domain" description="Histidine kinase" evidence="9">
    <location>
        <begin position="311"/>
        <end position="529"/>
    </location>
</feature>
<evidence type="ECO:0000256" key="8">
    <source>
        <dbReference type="SAM" id="Phobius"/>
    </source>
</evidence>
<dbReference type="Pfam" id="PF16927">
    <property type="entry name" value="HisKA_7TM"/>
    <property type="match status" value="1"/>
</dbReference>
<keyword evidence="8" id="KW-1133">Transmembrane helix</keyword>
<evidence type="ECO:0000256" key="1">
    <source>
        <dbReference type="ARBA" id="ARBA00000085"/>
    </source>
</evidence>
<feature type="transmembrane region" description="Helical" evidence="8">
    <location>
        <begin position="257"/>
        <end position="274"/>
    </location>
</feature>
<feature type="transmembrane region" description="Helical" evidence="8">
    <location>
        <begin position="224"/>
        <end position="245"/>
    </location>
</feature>
<dbReference type="SUPFAM" id="SSF47384">
    <property type="entry name" value="Homodimeric domain of signal transducing histidine kinase"/>
    <property type="match status" value="1"/>
</dbReference>
<dbReference type="SMART" id="SM00388">
    <property type="entry name" value="HisKA"/>
    <property type="match status" value="1"/>
</dbReference>
<dbReference type="EC" id="2.7.13.3" evidence="2"/>
<dbReference type="AlphaFoldDB" id="A0A2H0DX76"/>
<evidence type="ECO:0000256" key="3">
    <source>
        <dbReference type="ARBA" id="ARBA00022553"/>
    </source>
</evidence>
<keyword evidence="8" id="KW-0472">Membrane</keyword>
<dbReference type="Gene3D" id="1.10.287.130">
    <property type="match status" value="1"/>
</dbReference>
<feature type="transmembrane region" description="Helical" evidence="8">
    <location>
        <begin position="64"/>
        <end position="84"/>
    </location>
</feature>
<feature type="transmembrane region" description="Helical" evidence="8">
    <location>
        <begin position="171"/>
        <end position="193"/>
    </location>
</feature>
<dbReference type="InterPro" id="IPR003594">
    <property type="entry name" value="HATPase_dom"/>
</dbReference>
<feature type="transmembrane region" description="Helical" evidence="8">
    <location>
        <begin position="137"/>
        <end position="159"/>
    </location>
</feature>
<dbReference type="PANTHER" id="PTHR43711">
    <property type="entry name" value="TWO-COMPONENT HISTIDINE KINASE"/>
    <property type="match status" value="1"/>
</dbReference>
<evidence type="ECO:0000256" key="4">
    <source>
        <dbReference type="ARBA" id="ARBA00022679"/>
    </source>
</evidence>
<dbReference type="InterPro" id="IPR031621">
    <property type="entry name" value="HisKA_7TM"/>
</dbReference>
<dbReference type="Pfam" id="PF00512">
    <property type="entry name" value="HisKA"/>
    <property type="match status" value="1"/>
</dbReference>
<feature type="transmembrane region" description="Helical" evidence="8">
    <location>
        <begin position="6"/>
        <end position="24"/>
    </location>
</feature>
<dbReference type="EMBL" id="PCTS01000003">
    <property type="protein sequence ID" value="PIP86785.1"/>
    <property type="molecule type" value="Genomic_DNA"/>
</dbReference>
<name>A0A2H0DX76_9BACT</name>
<dbReference type="PANTHER" id="PTHR43711:SF31">
    <property type="entry name" value="HISTIDINE KINASE"/>
    <property type="match status" value="1"/>
</dbReference>
<dbReference type="InterPro" id="IPR004358">
    <property type="entry name" value="Sig_transdc_His_kin-like_C"/>
</dbReference>
<dbReference type="Proteomes" id="UP000231276">
    <property type="component" value="Unassembled WGS sequence"/>
</dbReference>
<dbReference type="GO" id="GO:0000155">
    <property type="term" value="F:phosphorelay sensor kinase activity"/>
    <property type="evidence" value="ECO:0007669"/>
    <property type="project" value="InterPro"/>
</dbReference>
<protein>
    <recommendedName>
        <fullName evidence="2">histidine kinase</fullName>
        <ecNumber evidence="2">2.7.13.3</ecNumber>
    </recommendedName>
</protein>
<feature type="transmembrane region" description="Helical" evidence="8">
    <location>
        <begin position="96"/>
        <end position="117"/>
    </location>
</feature>
<keyword evidence="6" id="KW-0902">Two-component regulatory system</keyword>
<comment type="catalytic activity">
    <reaction evidence="1">
        <text>ATP + protein L-histidine = ADP + protein N-phospho-L-histidine.</text>
        <dbReference type="EC" id="2.7.13.3"/>
    </reaction>
</comment>
<feature type="coiled-coil region" evidence="7">
    <location>
        <begin position="274"/>
        <end position="311"/>
    </location>
</feature>
<evidence type="ECO:0000256" key="7">
    <source>
        <dbReference type="SAM" id="Coils"/>
    </source>
</evidence>
<keyword evidence="3" id="KW-0597">Phosphoprotein</keyword>
<keyword evidence="8" id="KW-0812">Transmembrane</keyword>
<dbReference type="PROSITE" id="PS50109">
    <property type="entry name" value="HIS_KIN"/>
    <property type="match status" value="1"/>
</dbReference>
<accession>A0A2H0DX76</accession>
<dbReference type="SUPFAM" id="SSF55874">
    <property type="entry name" value="ATPase domain of HSP90 chaperone/DNA topoisomerase II/histidine kinase"/>
    <property type="match status" value="1"/>
</dbReference>
<evidence type="ECO:0000313" key="11">
    <source>
        <dbReference type="Proteomes" id="UP000231276"/>
    </source>
</evidence>
<dbReference type="InterPro" id="IPR003661">
    <property type="entry name" value="HisK_dim/P_dom"/>
</dbReference>
<feature type="transmembrane region" description="Helical" evidence="8">
    <location>
        <begin position="199"/>
        <end position="217"/>
    </location>
</feature>
<keyword evidence="7" id="KW-0175">Coiled coil</keyword>
<evidence type="ECO:0000259" key="9">
    <source>
        <dbReference type="PROSITE" id="PS50109"/>
    </source>
</evidence>
<evidence type="ECO:0000256" key="6">
    <source>
        <dbReference type="ARBA" id="ARBA00023012"/>
    </source>
</evidence>
<organism evidence="10 11">
    <name type="scientific">Candidatus Campbellbacteria bacterium CG22_combo_CG10-13_8_21_14_all_43_18</name>
    <dbReference type="NCBI Taxonomy" id="1974530"/>
    <lineage>
        <taxon>Bacteria</taxon>
        <taxon>Candidatus Campbelliibacteriota</taxon>
    </lineage>
</organism>
<keyword evidence="5" id="KW-0418">Kinase</keyword>
<feature type="transmembrane region" description="Helical" evidence="8">
    <location>
        <begin position="34"/>
        <end position="52"/>
    </location>
</feature>
<evidence type="ECO:0000313" key="10">
    <source>
        <dbReference type="EMBL" id="PIP86785.1"/>
    </source>
</evidence>
<dbReference type="InterPro" id="IPR036890">
    <property type="entry name" value="HATPase_C_sf"/>
</dbReference>
<dbReference type="PRINTS" id="PR00344">
    <property type="entry name" value="BCTRLSENSOR"/>
</dbReference>
<comment type="caution">
    <text evidence="10">The sequence shown here is derived from an EMBL/GenBank/DDBJ whole genome shotgun (WGS) entry which is preliminary data.</text>
</comment>
<dbReference type="CDD" id="cd00082">
    <property type="entry name" value="HisKA"/>
    <property type="match status" value="1"/>
</dbReference>
<dbReference type="InterPro" id="IPR050736">
    <property type="entry name" value="Sensor_HK_Regulatory"/>
</dbReference>
<gene>
    <name evidence="10" type="ORF">COW82_00150</name>
</gene>
<evidence type="ECO:0000256" key="2">
    <source>
        <dbReference type="ARBA" id="ARBA00012438"/>
    </source>
</evidence>
<dbReference type="InterPro" id="IPR005467">
    <property type="entry name" value="His_kinase_dom"/>
</dbReference>
<evidence type="ECO:0000256" key="5">
    <source>
        <dbReference type="ARBA" id="ARBA00022777"/>
    </source>
</evidence>
<dbReference type="InterPro" id="IPR036097">
    <property type="entry name" value="HisK_dim/P_sf"/>
</dbReference>
<keyword evidence="4" id="KW-0808">Transferase</keyword>
<dbReference type="Pfam" id="PF02518">
    <property type="entry name" value="HATPase_c"/>
    <property type="match status" value="1"/>
</dbReference>
<dbReference type="FunFam" id="3.30.565.10:FF:000006">
    <property type="entry name" value="Sensor histidine kinase WalK"/>
    <property type="match status" value="1"/>
</dbReference>
<sequence>MEIFAFSGIINGIVALVFGGLVFFKDWRNRQNQIFFLMTLSIALWSFSYWQWLSSGNADESLNWVRLLSLGSMFIPVFFFHWVAKLLGIADKNGKIIKLAYSLAIFFSFFIFSPHFIKSVQPKLFFSFWPNPGIIYSLYFFLIYVSLISYTAFLLIKHYRLSSDNQEKGRVLYIIIGLFFGFGGGLSNFPLWYGINIPPYGNFAVALFPFLLGYAALKHSLFHIKVIATELLIFSLWLFILFRLLLTETLSDQITDGVLLLLLLAIGALLIKSVRQEVRQREKLEKLTKELEKANARLKELDQLKTEFLSLASHQFRSPLTAMKGYSSLILEGSYGEVNPSVKEAVQNIFYSADNLSEVVQDFLDVSRIEQGRMKYDFVKVDMKKLIESVINELKPNIQEAGLGIKFEFEPGEYFVKADRGKLNQVIINLVDNAQKYTKEGEIAVSLVKKDKKVLTKIKDRGIGIKKEDLPKLFGKFVRSKDANEVNVKGTGLGLYLVKKIMEAHQGRVWAYSAGIGGGSTFFLELDEA</sequence>
<proteinExistence type="predicted"/>